<evidence type="ECO:0000313" key="2">
    <source>
        <dbReference type="EMBL" id="THV37980.1"/>
    </source>
</evidence>
<evidence type="ECO:0000256" key="1">
    <source>
        <dbReference type="SAM" id="Phobius"/>
    </source>
</evidence>
<keyword evidence="1" id="KW-1133">Transmembrane helix</keyword>
<dbReference type="Proteomes" id="UP000307378">
    <property type="component" value="Unassembled WGS sequence"/>
</dbReference>
<evidence type="ECO:0000313" key="3">
    <source>
        <dbReference type="Proteomes" id="UP000307378"/>
    </source>
</evidence>
<proteinExistence type="predicted"/>
<keyword evidence="1" id="KW-0472">Membrane</keyword>
<reference evidence="2 3" key="1">
    <citation type="submission" date="2019-04" db="EMBL/GenBank/DDBJ databases">
        <title>genome sequence of strain W3.</title>
        <authorList>
            <person name="Gao J."/>
            <person name="Sun J."/>
        </authorList>
    </citation>
    <scope>NUCLEOTIDE SEQUENCE [LARGE SCALE GENOMIC DNA]</scope>
    <source>
        <strain evidence="2 3">W3</strain>
    </source>
</reference>
<evidence type="ECO:0008006" key="4">
    <source>
        <dbReference type="Google" id="ProtNLM"/>
    </source>
</evidence>
<protein>
    <recommendedName>
        <fullName evidence="4">CTP synthetase</fullName>
    </recommendedName>
</protein>
<dbReference type="EMBL" id="STGU01000002">
    <property type="protein sequence ID" value="THV37980.1"/>
    <property type="molecule type" value="Genomic_DNA"/>
</dbReference>
<dbReference type="RefSeq" id="WP_113460547.1">
    <property type="nucleotide sequence ID" value="NZ_STGU01000002.1"/>
</dbReference>
<organism evidence="2 3">
    <name type="scientific">Rhizobium rosettiformans W3</name>
    <dbReference type="NCBI Taxonomy" id="538378"/>
    <lineage>
        <taxon>Bacteria</taxon>
        <taxon>Pseudomonadati</taxon>
        <taxon>Pseudomonadota</taxon>
        <taxon>Alphaproteobacteria</taxon>
        <taxon>Hyphomicrobiales</taxon>
        <taxon>Rhizobiaceae</taxon>
        <taxon>Rhizobium/Agrobacterium group</taxon>
        <taxon>Rhizobium</taxon>
    </lineage>
</organism>
<accession>A0A4S8Q1Y7</accession>
<name>A0A4S8Q1Y7_9HYPH</name>
<comment type="caution">
    <text evidence="2">The sequence shown here is derived from an EMBL/GenBank/DDBJ whole genome shotgun (WGS) entry which is preliminary data.</text>
</comment>
<dbReference type="AlphaFoldDB" id="A0A4S8Q1Y7"/>
<feature type="transmembrane region" description="Helical" evidence="1">
    <location>
        <begin position="33"/>
        <end position="53"/>
    </location>
</feature>
<keyword evidence="1" id="KW-0812">Transmembrane</keyword>
<sequence length="67" mass="6832">MLRLAAVLYILVASAVGGASVIAVLSLDMREGWQIAAAFAAGLVISIPIAAVLGKKIYNALQGPKPV</sequence>
<gene>
    <name evidence="2" type="ORF">FAA86_04005</name>
</gene>